<feature type="region of interest" description="Disordered" evidence="1">
    <location>
        <begin position="61"/>
        <end position="152"/>
    </location>
</feature>
<name>A0A6J4SBN0_9ACTN</name>
<keyword evidence="2" id="KW-0472">Membrane</keyword>
<evidence type="ECO:0000313" key="3">
    <source>
        <dbReference type="EMBL" id="CAA9494861.1"/>
    </source>
</evidence>
<feature type="transmembrane region" description="Helical" evidence="2">
    <location>
        <begin position="20"/>
        <end position="42"/>
    </location>
</feature>
<feature type="compositionally biased region" description="Pro residues" evidence="1">
    <location>
        <begin position="122"/>
        <end position="141"/>
    </location>
</feature>
<dbReference type="EMBL" id="CADCVQ010000070">
    <property type="protein sequence ID" value="CAA9494861.1"/>
    <property type="molecule type" value="Genomic_DNA"/>
</dbReference>
<evidence type="ECO:0000256" key="2">
    <source>
        <dbReference type="SAM" id="Phobius"/>
    </source>
</evidence>
<dbReference type="AlphaFoldDB" id="A0A6J4SBN0"/>
<feature type="compositionally biased region" description="Basic and acidic residues" evidence="1">
    <location>
        <begin position="81"/>
        <end position="94"/>
    </location>
</feature>
<accession>A0A6J4SBN0</accession>
<reference evidence="3" key="1">
    <citation type="submission" date="2020-02" db="EMBL/GenBank/DDBJ databases">
        <authorList>
            <person name="Meier V. D."/>
        </authorList>
    </citation>
    <scope>NUCLEOTIDE SEQUENCE</scope>
    <source>
        <strain evidence="3">AVDCRST_MAG67</strain>
    </source>
</reference>
<gene>
    <name evidence="3" type="ORF">AVDCRST_MAG67-1613</name>
</gene>
<proteinExistence type="predicted"/>
<organism evidence="3">
    <name type="scientific">uncultured Solirubrobacteraceae bacterium</name>
    <dbReference type="NCBI Taxonomy" id="1162706"/>
    <lineage>
        <taxon>Bacteria</taxon>
        <taxon>Bacillati</taxon>
        <taxon>Actinomycetota</taxon>
        <taxon>Thermoleophilia</taxon>
        <taxon>Solirubrobacterales</taxon>
        <taxon>Solirubrobacteraceae</taxon>
        <taxon>environmental samples</taxon>
    </lineage>
</organism>
<keyword evidence="2" id="KW-1133">Transmembrane helix</keyword>
<protein>
    <submittedName>
        <fullName evidence="3">Uncharacterized protein</fullName>
    </submittedName>
</protein>
<evidence type="ECO:0000256" key="1">
    <source>
        <dbReference type="SAM" id="MobiDB-lite"/>
    </source>
</evidence>
<keyword evidence="2" id="KW-0812">Transmembrane</keyword>
<sequence length="189" mass="19482">MDLVGAWLRQLLKAGTAAALVPAAIVAALVVVLIGAGGFGGLGSLGQLLTGPQVTPAERLASADPAQGRDVAPVAPVDADENARLRAQPRERSSARRSARRPPSARSPDRRPAIDPQGPAIVRPPEPPVIDPPPPPPPPPVTARGPTAKERTQVLGNKLKDTVGDVGTAVQEIVDELGQTLGRIVDPPQ</sequence>